<name>A0A2T7DKI7_9POAL</name>
<dbReference type="EMBL" id="CM009753">
    <property type="protein sequence ID" value="PUZ56102.1"/>
    <property type="molecule type" value="Genomic_DNA"/>
</dbReference>
<gene>
    <name evidence="2" type="ORF">GQ55_5G268800</name>
</gene>
<organism evidence="2 3">
    <name type="scientific">Panicum hallii var. hallii</name>
    <dbReference type="NCBI Taxonomy" id="1504633"/>
    <lineage>
        <taxon>Eukaryota</taxon>
        <taxon>Viridiplantae</taxon>
        <taxon>Streptophyta</taxon>
        <taxon>Embryophyta</taxon>
        <taxon>Tracheophyta</taxon>
        <taxon>Spermatophyta</taxon>
        <taxon>Magnoliopsida</taxon>
        <taxon>Liliopsida</taxon>
        <taxon>Poales</taxon>
        <taxon>Poaceae</taxon>
        <taxon>PACMAD clade</taxon>
        <taxon>Panicoideae</taxon>
        <taxon>Panicodae</taxon>
        <taxon>Paniceae</taxon>
        <taxon>Panicinae</taxon>
        <taxon>Panicum</taxon>
        <taxon>Panicum sect. Panicum</taxon>
    </lineage>
</organism>
<sequence length="76" mass="8510">MQMKLSPNLTKITPYLPPTSWLEATAARPRWACSSVSYVRLRWSRHRHAAPSWLALPREDGTAGTKQRGHGPSTIA</sequence>
<dbReference type="Gramene" id="PUZ56102">
    <property type="protein sequence ID" value="PUZ56102"/>
    <property type="gene ID" value="GQ55_5G268800"/>
</dbReference>
<dbReference type="AlphaFoldDB" id="A0A2T7DKI7"/>
<keyword evidence="3" id="KW-1185">Reference proteome</keyword>
<reference evidence="2 3" key="1">
    <citation type="submission" date="2018-04" db="EMBL/GenBank/DDBJ databases">
        <title>WGS assembly of Panicum hallii var. hallii HAL2.</title>
        <authorList>
            <person name="Lovell J."/>
            <person name="Jenkins J."/>
            <person name="Lowry D."/>
            <person name="Mamidi S."/>
            <person name="Sreedasyam A."/>
            <person name="Weng X."/>
            <person name="Barry K."/>
            <person name="Bonette J."/>
            <person name="Campitelli B."/>
            <person name="Daum C."/>
            <person name="Gordon S."/>
            <person name="Gould B."/>
            <person name="Lipzen A."/>
            <person name="MacQueen A."/>
            <person name="Palacio-Mejia J."/>
            <person name="Plott C."/>
            <person name="Shakirov E."/>
            <person name="Shu S."/>
            <person name="Yoshinaga Y."/>
            <person name="Zane M."/>
            <person name="Rokhsar D."/>
            <person name="Grimwood J."/>
            <person name="Schmutz J."/>
            <person name="Juenger T."/>
        </authorList>
    </citation>
    <scope>NUCLEOTIDE SEQUENCE [LARGE SCALE GENOMIC DNA]</scope>
    <source>
        <strain evidence="3">cv. HAL2</strain>
    </source>
</reference>
<proteinExistence type="predicted"/>
<protein>
    <submittedName>
        <fullName evidence="2">Uncharacterized protein</fullName>
    </submittedName>
</protein>
<accession>A0A2T7DKI7</accession>
<evidence type="ECO:0000313" key="2">
    <source>
        <dbReference type="EMBL" id="PUZ56102.1"/>
    </source>
</evidence>
<dbReference type="Proteomes" id="UP000244336">
    <property type="component" value="Chromosome 5"/>
</dbReference>
<evidence type="ECO:0000256" key="1">
    <source>
        <dbReference type="SAM" id="MobiDB-lite"/>
    </source>
</evidence>
<evidence type="ECO:0000313" key="3">
    <source>
        <dbReference type="Proteomes" id="UP000244336"/>
    </source>
</evidence>
<feature type="region of interest" description="Disordered" evidence="1">
    <location>
        <begin position="56"/>
        <end position="76"/>
    </location>
</feature>